<accession>E4ZJL8</accession>
<proteinExistence type="predicted"/>
<dbReference type="Proteomes" id="UP000002668">
    <property type="component" value="Genome"/>
</dbReference>
<sequence>MAVKVVGLAGGLAGWRAVESGRGWESVLVAGVGGRTARGNAIFGFKAAGDMNMARRQPMDVLFHNLESGFVSAGKSSTSEEVDGWIVDTMYCGVLCAV</sequence>
<reference evidence="2" key="1">
    <citation type="journal article" date="2011" name="Nat. Commun.">
        <title>Effector diversification within compartments of the Leptosphaeria maculans genome affected by Repeat-Induced Point mutations.</title>
        <authorList>
            <person name="Rouxel T."/>
            <person name="Grandaubert J."/>
            <person name="Hane J.K."/>
            <person name="Hoede C."/>
            <person name="van de Wouw A.P."/>
            <person name="Couloux A."/>
            <person name="Dominguez V."/>
            <person name="Anthouard V."/>
            <person name="Bally P."/>
            <person name="Bourras S."/>
            <person name="Cozijnsen A.J."/>
            <person name="Ciuffetti L.M."/>
            <person name="Degrave A."/>
            <person name="Dilmaghani A."/>
            <person name="Duret L."/>
            <person name="Fudal I."/>
            <person name="Goodwin S.B."/>
            <person name="Gout L."/>
            <person name="Glaser N."/>
            <person name="Linglin J."/>
            <person name="Kema G.H.J."/>
            <person name="Lapalu N."/>
            <person name="Lawrence C.B."/>
            <person name="May K."/>
            <person name="Meyer M."/>
            <person name="Ollivier B."/>
            <person name="Poulain J."/>
            <person name="Schoch C.L."/>
            <person name="Simon A."/>
            <person name="Spatafora J.W."/>
            <person name="Stachowiak A."/>
            <person name="Turgeon B.G."/>
            <person name="Tyler B.M."/>
            <person name="Vincent D."/>
            <person name="Weissenbach J."/>
            <person name="Amselem J."/>
            <person name="Quesneville H."/>
            <person name="Oliver R.P."/>
            <person name="Wincker P."/>
            <person name="Balesdent M.-H."/>
            <person name="Howlett B.J."/>
        </authorList>
    </citation>
    <scope>NUCLEOTIDE SEQUENCE [LARGE SCALE GENOMIC DNA]</scope>
    <source>
        <strain evidence="2">JN3 / isolate v23.1.3 / race Av1-4-5-6-7-8</strain>
    </source>
</reference>
<dbReference type="HOGENOM" id="CLU_2333968_0_0_1"/>
<keyword evidence="2" id="KW-1185">Reference proteome</keyword>
<evidence type="ECO:0000313" key="1">
    <source>
        <dbReference type="EMBL" id="CBX91303.1"/>
    </source>
</evidence>
<dbReference type="AlphaFoldDB" id="E4ZJL8"/>
<name>E4ZJL8_LEPMJ</name>
<protein>
    <submittedName>
        <fullName evidence="1">Predicted protein</fullName>
    </submittedName>
</protein>
<dbReference type="InParanoid" id="E4ZJL8"/>
<dbReference type="VEuPathDB" id="FungiDB:LEMA_P068110.1"/>
<dbReference type="EMBL" id="FP929072">
    <property type="protein sequence ID" value="CBX91303.1"/>
    <property type="molecule type" value="Genomic_DNA"/>
</dbReference>
<gene>
    <name evidence="1" type="ORF">LEMA_P068110.1</name>
</gene>
<organism evidence="2">
    <name type="scientific">Leptosphaeria maculans (strain JN3 / isolate v23.1.3 / race Av1-4-5-6-7-8)</name>
    <name type="common">Blackleg fungus</name>
    <name type="synonym">Phoma lingam</name>
    <dbReference type="NCBI Taxonomy" id="985895"/>
    <lineage>
        <taxon>Eukaryota</taxon>
        <taxon>Fungi</taxon>
        <taxon>Dikarya</taxon>
        <taxon>Ascomycota</taxon>
        <taxon>Pezizomycotina</taxon>
        <taxon>Dothideomycetes</taxon>
        <taxon>Pleosporomycetidae</taxon>
        <taxon>Pleosporales</taxon>
        <taxon>Pleosporineae</taxon>
        <taxon>Leptosphaeriaceae</taxon>
        <taxon>Plenodomus</taxon>
        <taxon>Plenodomus lingam/Leptosphaeria maculans species complex</taxon>
    </lineage>
</organism>
<evidence type="ECO:0000313" key="2">
    <source>
        <dbReference type="Proteomes" id="UP000002668"/>
    </source>
</evidence>